<dbReference type="OrthoDB" id="9803101at2"/>
<dbReference type="PANTHER" id="PTHR11803">
    <property type="entry name" value="2-IMINOBUTANOATE/2-IMINOPROPANOATE DEAMINASE RIDA"/>
    <property type="match status" value="1"/>
</dbReference>
<evidence type="ECO:0000256" key="1">
    <source>
        <dbReference type="SAM" id="SignalP"/>
    </source>
</evidence>
<organism evidence="2 3">
    <name type="scientific">Marinicauda algicola</name>
    <dbReference type="NCBI Taxonomy" id="2029849"/>
    <lineage>
        <taxon>Bacteria</taxon>
        <taxon>Pseudomonadati</taxon>
        <taxon>Pseudomonadota</taxon>
        <taxon>Alphaproteobacteria</taxon>
        <taxon>Maricaulales</taxon>
        <taxon>Maricaulaceae</taxon>
        <taxon>Marinicauda</taxon>
    </lineage>
</organism>
<evidence type="ECO:0000313" key="3">
    <source>
        <dbReference type="Proteomes" id="UP000308054"/>
    </source>
</evidence>
<dbReference type="RefSeq" id="WP_135996450.1">
    <property type="nucleotide sequence ID" value="NZ_CP071057.1"/>
</dbReference>
<dbReference type="AlphaFoldDB" id="A0A4S2GZR2"/>
<dbReference type="PANTHER" id="PTHR11803:SF39">
    <property type="entry name" value="2-IMINOBUTANOATE_2-IMINOPROPANOATE DEAMINASE"/>
    <property type="match status" value="1"/>
</dbReference>
<evidence type="ECO:0000313" key="2">
    <source>
        <dbReference type="EMBL" id="TGY88604.1"/>
    </source>
</evidence>
<dbReference type="CDD" id="cd00448">
    <property type="entry name" value="YjgF_YER057c_UK114_family"/>
    <property type="match status" value="1"/>
</dbReference>
<dbReference type="GO" id="GO:0019239">
    <property type="term" value="F:deaminase activity"/>
    <property type="evidence" value="ECO:0007669"/>
    <property type="project" value="TreeGrafter"/>
</dbReference>
<dbReference type="Proteomes" id="UP000308054">
    <property type="component" value="Unassembled WGS sequence"/>
</dbReference>
<comment type="caution">
    <text evidence="2">The sequence shown here is derived from an EMBL/GenBank/DDBJ whole genome shotgun (WGS) entry which is preliminary data.</text>
</comment>
<dbReference type="PROSITE" id="PS51257">
    <property type="entry name" value="PROKAR_LIPOPROTEIN"/>
    <property type="match status" value="1"/>
</dbReference>
<feature type="signal peptide" evidence="1">
    <location>
        <begin position="1"/>
        <end position="21"/>
    </location>
</feature>
<gene>
    <name evidence="2" type="ORF">E5163_12390</name>
</gene>
<dbReference type="GO" id="GO:0005829">
    <property type="term" value="C:cytosol"/>
    <property type="evidence" value="ECO:0007669"/>
    <property type="project" value="TreeGrafter"/>
</dbReference>
<dbReference type="InterPro" id="IPR035959">
    <property type="entry name" value="RutC-like_sf"/>
</dbReference>
<proteinExistence type="predicted"/>
<keyword evidence="1" id="KW-0732">Signal</keyword>
<feature type="chain" id="PRO_5021034893" evidence="1">
    <location>
        <begin position="22"/>
        <end position="177"/>
    </location>
</feature>
<sequence>MSLTRHLATAAFGALALAACGAPDVTPGGSVPEDAGYAAPPEVRRDGLGAFRPAARAGGLVFLSAVTAPPGEDGTIPGDVESQTGAALRVLEEVLIDEGLGYSDLVSVRVLVVAGEDGLDTEGFTRAWQRTFGTRLQPHAPARSVAGISALPREGALVAIEAVAAHPAPETEETEGR</sequence>
<name>A0A4S2GZR2_9PROT</name>
<accession>A0A4S2GZR2</accession>
<dbReference type="Pfam" id="PF01042">
    <property type="entry name" value="Ribonuc_L-PSP"/>
    <property type="match status" value="1"/>
</dbReference>
<dbReference type="Gene3D" id="3.30.1330.40">
    <property type="entry name" value="RutC-like"/>
    <property type="match status" value="1"/>
</dbReference>
<protein>
    <submittedName>
        <fullName evidence="2">RidA family protein</fullName>
    </submittedName>
</protein>
<keyword evidence="3" id="KW-1185">Reference proteome</keyword>
<reference evidence="2 3" key="1">
    <citation type="journal article" date="2017" name="Int. J. Syst. Evol. Microbiol.">
        <title>Marinicauda algicola sp. nov., isolated from a marine red alga Rhodosorus marinus.</title>
        <authorList>
            <person name="Jeong S.E."/>
            <person name="Jeon S.H."/>
            <person name="Chun B.H."/>
            <person name="Kim D.W."/>
            <person name="Jeon C.O."/>
        </authorList>
    </citation>
    <scope>NUCLEOTIDE SEQUENCE [LARGE SCALE GENOMIC DNA]</scope>
    <source>
        <strain evidence="2 3">JCM 31718</strain>
    </source>
</reference>
<dbReference type="SUPFAM" id="SSF55298">
    <property type="entry name" value="YjgF-like"/>
    <property type="match status" value="1"/>
</dbReference>
<dbReference type="InterPro" id="IPR006175">
    <property type="entry name" value="YjgF/YER057c/UK114"/>
</dbReference>
<dbReference type="EMBL" id="SRXW01000003">
    <property type="protein sequence ID" value="TGY88604.1"/>
    <property type="molecule type" value="Genomic_DNA"/>
</dbReference>